<keyword evidence="4" id="KW-1185">Reference proteome</keyword>
<dbReference type="InterPro" id="IPR001296">
    <property type="entry name" value="Glyco_trans_1"/>
</dbReference>
<dbReference type="InterPro" id="IPR028098">
    <property type="entry name" value="Glyco_trans_4-like_N"/>
</dbReference>
<evidence type="ECO:0000259" key="2">
    <source>
        <dbReference type="Pfam" id="PF13477"/>
    </source>
</evidence>
<dbReference type="OrthoDB" id="9806653at2"/>
<keyword evidence="3" id="KW-0808">Transferase</keyword>
<dbReference type="RefSeq" id="WP_071310727.1">
    <property type="nucleotide sequence ID" value="NZ_MLQR01000043.1"/>
</dbReference>
<dbReference type="PANTHER" id="PTHR12526:SF630">
    <property type="entry name" value="GLYCOSYLTRANSFERASE"/>
    <property type="match status" value="1"/>
</dbReference>
<evidence type="ECO:0000313" key="4">
    <source>
        <dbReference type="Proteomes" id="UP000179524"/>
    </source>
</evidence>
<dbReference type="GO" id="GO:0016757">
    <property type="term" value="F:glycosyltransferase activity"/>
    <property type="evidence" value="ECO:0007669"/>
    <property type="project" value="InterPro"/>
</dbReference>
<reference evidence="3 4" key="1">
    <citation type="submission" date="2016-10" db="EMBL/GenBank/DDBJ databases">
        <title>Draft genome sequences of four alkaliphilic bacteria belonging to the Anaerobacillus genus.</title>
        <authorList>
            <person name="Bassil N.M."/>
            <person name="Lloyd J.R."/>
        </authorList>
    </citation>
    <scope>NUCLEOTIDE SEQUENCE [LARGE SCALE GENOMIC DNA]</scope>
    <source>
        <strain evidence="3 4">DSM 18345</strain>
    </source>
</reference>
<feature type="domain" description="Glycosyltransferase subfamily 4-like N-terminal" evidence="2">
    <location>
        <begin position="25"/>
        <end position="149"/>
    </location>
</feature>
<name>A0A1S2LGQ6_9BACI</name>
<dbReference type="PANTHER" id="PTHR12526">
    <property type="entry name" value="GLYCOSYLTRANSFERASE"/>
    <property type="match status" value="1"/>
</dbReference>
<dbReference type="Proteomes" id="UP000179524">
    <property type="component" value="Unassembled WGS sequence"/>
</dbReference>
<evidence type="ECO:0000259" key="1">
    <source>
        <dbReference type="Pfam" id="PF00534"/>
    </source>
</evidence>
<dbReference type="EMBL" id="MLQR01000043">
    <property type="protein sequence ID" value="OIJ11263.1"/>
    <property type="molecule type" value="Genomic_DNA"/>
</dbReference>
<comment type="caution">
    <text evidence="3">The sequence shown here is derived from an EMBL/GenBank/DDBJ whole genome shotgun (WGS) entry which is preliminary data.</text>
</comment>
<gene>
    <name evidence="3" type="ORF">BKP37_16610</name>
</gene>
<dbReference type="SUPFAM" id="SSF53756">
    <property type="entry name" value="UDP-Glycosyltransferase/glycogen phosphorylase"/>
    <property type="match status" value="1"/>
</dbReference>
<dbReference type="Pfam" id="PF13477">
    <property type="entry name" value="Glyco_trans_4_2"/>
    <property type="match status" value="1"/>
</dbReference>
<feature type="domain" description="Glycosyl transferase family 1" evidence="1">
    <location>
        <begin position="189"/>
        <end position="348"/>
    </location>
</feature>
<protein>
    <submittedName>
        <fullName evidence="3">Glycosyltransferase family 1 protein</fullName>
    </submittedName>
</protein>
<dbReference type="CDD" id="cd03808">
    <property type="entry name" value="GT4_CapM-like"/>
    <property type="match status" value="1"/>
</dbReference>
<sequence length="376" mass="42827">MARVLVTAHLGRHFRIFGQYDYKVLLSLGHEVHIAANFNDSVDQFEDSNVIKHQVDFSRNPFSFVNLNAIKQLKKILDDHNFDLVHTQSPSGGAITRVAARGARKNGTKVLYTAHGFHFFQGAPMKNRLIFYNIEKFLGYMTDTIITINDEDYKAAKGKLPVKDVRHIHGVGIDLDKFKPQTSEEKILLRNQYGYSSEDFLIICAGELSYRKNQTLLINSIFKLKEKIPYIKLLLVGSGDFLNQYQQQVENLGIKDNVDFLGYRKDVVNLMRMSDIAVSASRQEGLPVNVMEAMATGLPLVVTNCRGNRDLVKTGENGFVVEIDDVEGFSNSIYNLYSNKETREKFKMKNLEKINIYALDAITEEMKKIYSDNLSF</sequence>
<accession>A0A1S2LGQ6</accession>
<evidence type="ECO:0000313" key="3">
    <source>
        <dbReference type="EMBL" id="OIJ11263.1"/>
    </source>
</evidence>
<organism evidence="3 4">
    <name type="scientific">Anaerobacillus alkalilacustris</name>
    <dbReference type="NCBI Taxonomy" id="393763"/>
    <lineage>
        <taxon>Bacteria</taxon>
        <taxon>Bacillati</taxon>
        <taxon>Bacillota</taxon>
        <taxon>Bacilli</taxon>
        <taxon>Bacillales</taxon>
        <taxon>Bacillaceae</taxon>
        <taxon>Anaerobacillus</taxon>
    </lineage>
</organism>
<proteinExistence type="predicted"/>
<dbReference type="AlphaFoldDB" id="A0A1S2LGQ6"/>
<dbReference type="Gene3D" id="3.40.50.2000">
    <property type="entry name" value="Glycogen Phosphorylase B"/>
    <property type="match status" value="2"/>
</dbReference>
<dbReference type="Pfam" id="PF00534">
    <property type="entry name" value="Glycos_transf_1"/>
    <property type="match status" value="1"/>
</dbReference>